<dbReference type="InterPro" id="IPR006680">
    <property type="entry name" value="Amidohydro-rel"/>
</dbReference>
<dbReference type="InterPro" id="IPR050287">
    <property type="entry name" value="MTA/SAH_deaminase"/>
</dbReference>
<proteinExistence type="inferred from homology"/>
<evidence type="ECO:0000313" key="5">
    <source>
        <dbReference type="Proteomes" id="UP000637267"/>
    </source>
</evidence>
<evidence type="ECO:0000259" key="3">
    <source>
        <dbReference type="Pfam" id="PF01979"/>
    </source>
</evidence>
<comment type="caution">
    <text evidence="4">The sequence shown here is derived from an EMBL/GenBank/DDBJ whole genome shotgun (WGS) entry which is preliminary data.</text>
</comment>
<keyword evidence="5" id="KW-1185">Reference proteome</keyword>
<name>A0ABQ2P4N3_9NEIS</name>
<evidence type="ECO:0000313" key="4">
    <source>
        <dbReference type="EMBL" id="GGP18166.1"/>
    </source>
</evidence>
<gene>
    <name evidence="4" type="ORF">GCM10010970_03510</name>
</gene>
<dbReference type="EMBL" id="BMLX01000001">
    <property type="protein sequence ID" value="GGP18166.1"/>
    <property type="molecule type" value="Genomic_DNA"/>
</dbReference>
<dbReference type="Gene3D" id="3.20.20.140">
    <property type="entry name" value="Metal-dependent hydrolases"/>
    <property type="match status" value="1"/>
</dbReference>
<dbReference type="SUPFAM" id="SSF51338">
    <property type="entry name" value="Composite domain of metallo-dependent hydrolases"/>
    <property type="match status" value="1"/>
</dbReference>
<sequence>MTTHIIIPRWIIPVEPRATVLTDHALVMQGQKIKAVLPVSQALQQYPDAERRHLPQHALLPGLINLHAHSAMTLLRGYADDLALMTWLNDHIWPAEGKFVSDEFVFDGTQLAIAEMIAGGTTCANDMYFHHGAVARAALGSEFRMMVGCSILEFPTPYASNADEYTRKAIACMDEYKGEPLVGFTLAPHAPYTVSDDTFSKIIMLADQLDVGIHCHIHETQDEIASSLKEHGVRPLERLARLGLLGNQLIAAHMVHTTSDEIALLAKHGVNVSHNPASNLKLASGLARIADQVAGGINVGIGTDGAASNNKLDMFAEMRLAALLAKGQSGNPEALPAWQALEMATLNGAKALGWQDRIGSLSAGKDADMIAVDLSLAGTQPCYDPVSHLVYAADRNQVSHVWIAGREIYTQGLYASLDHQEVLTRARRWQARMQGQTA</sequence>
<protein>
    <submittedName>
        <fullName evidence="4">N-ethylammeline chlorohydrolase</fullName>
    </submittedName>
</protein>
<evidence type="ECO:0000256" key="2">
    <source>
        <dbReference type="ARBA" id="ARBA00022801"/>
    </source>
</evidence>
<reference evidence="5" key="1">
    <citation type="journal article" date="2019" name="Int. J. Syst. Evol. Microbiol.">
        <title>The Global Catalogue of Microorganisms (GCM) 10K type strain sequencing project: providing services to taxonomists for standard genome sequencing and annotation.</title>
        <authorList>
            <consortium name="The Broad Institute Genomics Platform"/>
            <consortium name="The Broad Institute Genome Sequencing Center for Infectious Disease"/>
            <person name="Wu L."/>
            <person name="Ma J."/>
        </authorList>
    </citation>
    <scope>NUCLEOTIDE SEQUENCE [LARGE SCALE GENOMIC DNA]</scope>
    <source>
        <strain evidence="5">CGMCC 1.8859</strain>
    </source>
</reference>
<dbReference type="Gene3D" id="2.30.40.10">
    <property type="entry name" value="Urease, subunit C, domain 1"/>
    <property type="match status" value="1"/>
</dbReference>
<dbReference type="RefSeq" id="WP_188701720.1">
    <property type="nucleotide sequence ID" value="NZ_BMLX01000001.1"/>
</dbReference>
<evidence type="ECO:0000256" key="1">
    <source>
        <dbReference type="ARBA" id="ARBA00006745"/>
    </source>
</evidence>
<dbReference type="SUPFAM" id="SSF51556">
    <property type="entry name" value="Metallo-dependent hydrolases"/>
    <property type="match status" value="1"/>
</dbReference>
<dbReference type="InterPro" id="IPR011059">
    <property type="entry name" value="Metal-dep_hydrolase_composite"/>
</dbReference>
<dbReference type="PANTHER" id="PTHR43794">
    <property type="entry name" value="AMINOHYDROLASE SSNA-RELATED"/>
    <property type="match status" value="1"/>
</dbReference>
<dbReference type="NCBIfam" id="NF006549">
    <property type="entry name" value="PRK09045.1"/>
    <property type="match status" value="1"/>
</dbReference>
<dbReference type="InterPro" id="IPR032466">
    <property type="entry name" value="Metal_Hydrolase"/>
</dbReference>
<dbReference type="PANTHER" id="PTHR43794:SF11">
    <property type="entry name" value="AMIDOHYDROLASE-RELATED DOMAIN-CONTAINING PROTEIN"/>
    <property type="match status" value="1"/>
</dbReference>
<keyword evidence="2" id="KW-0378">Hydrolase</keyword>
<accession>A0ABQ2P4N3</accession>
<dbReference type="CDD" id="cd01298">
    <property type="entry name" value="ATZ_TRZ_like"/>
    <property type="match status" value="1"/>
</dbReference>
<dbReference type="Pfam" id="PF01979">
    <property type="entry name" value="Amidohydro_1"/>
    <property type="match status" value="1"/>
</dbReference>
<comment type="similarity">
    <text evidence="1">Belongs to the metallo-dependent hydrolases superfamily. ATZ/TRZ family.</text>
</comment>
<dbReference type="Proteomes" id="UP000637267">
    <property type="component" value="Unassembled WGS sequence"/>
</dbReference>
<organism evidence="4 5">
    <name type="scientific">Silvimonas iriomotensis</name>
    <dbReference type="NCBI Taxonomy" id="449662"/>
    <lineage>
        <taxon>Bacteria</taxon>
        <taxon>Pseudomonadati</taxon>
        <taxon>Pseudomonadota</taxon>
        <taxon>Betaproteobacteria</taxon>
        <taxon>Neisseriales</taxon>
        <taxon>Chitinibacteraceae</taxon>
        <taxon>Silvimonas</taxon>
    </lineage>
</organism>
<feature type="domain" description="Amidohydrolase-related" evidence="3">
    <location>
        <begin position="59"/>
        <end position="407"/>
    </location>
</feature>